<evidence type="ECO:0000259" key="3">
    <source>
        <dbReference type="Pfam" id="PF07859"/>
    </source>
</evidence>
<evidence type="ECO:0000313" key="5">
    <source>
        <dbReference type="Proteomes" id="UP001049176"/>
    </source>
</evidence>
<dbReference type="GO" id="GO:0005829">
    <property type="term" value="C:cytosol"/>
    <property type="evidence" value="ECO:0007669"/>
    <property type="project" value="TreeGrafter"/>
</dbReference>
<dbReference type="InterPro" id="IPR029058">
    <property type="entry name" value="AB_hydrolase_fold"/>
</dbReference>
<proteinExistence type="predicted"/>
<keyword evidence="2" id="KW-0732">Signal</keyword>
<dbReference type="KEGG" id="more:E1B28_000662"/>
<dbReference type="SUPFAM" id="SSF53474">
    <property type="entry name" value="alpha/beta-Hydrolases"/>
    <property type="match status" value="1"/>
</dbReference>
<dbReference type="Gene3D" id="3.40.50.1820">
    <property type="entry name" value="alpha/beta hydrolase"/>
    <property type="match status" value="2"/>
</dbReference>
<feature type="signal peptide" evidence="2">
    <location>
        <begin position="1"/>
        <end position="32"/>
    </location>
</feature>
<feature type="region of interest" description="Disordered" evidence="1">
    <location>
        <begin position="725"/>
        <end position="776"/>
    </location>
</feature>
<name>A0A9P7V1Z2_9AGAR</name>
<dbReference type="InterPro" id="IPR013094">
    <property type="entry name" value="AB_hydrolase_3"/>
</dbReference>
<gene>
    <name evidence="4" type="ORF">E1B28_000662</name>
</gene>
<dbReference type="PANTHER" id="PTHR23025">
    <property type="entry name" value="TRIACYLGLYCEROL LIPASE"/>
    <property type="match status" value="1"/>
</dbReference>
<feature type="domain" description="Alpha/beta hydrolase fold-3" evidence="3">
    <location>
        <begin position="516"/>
        <end position="598"/>
    </location>
</feature>
<feature type="domain" description="Alpha/beta hydrolase fold-3" evidence="3">
    <location>
        <begin position="215"/>
        <end position="337"/>
    </location>
</feature>
<evidence type="ECO:0000313" key="4">
    <source>
        <dbReference type="EMBL" id="KAG7098752.1"/>
    </source>
</evidence>
<dbReference type="RefSeq" id="XP_043015222.1">
    <property type="nucleotide sequence ID" value="XM_043146519.1"/>
</dbReference>
<dbReference type="AlphaFoldDB" id="A0A9P7V1Z2"/>
<keyword evidence="5" id="KW-1185">Reference proteome</keyword>
<dbReference type="GO" id="GO:0019433">
    <property type="term" value="P:triglyceride catabolic process"/>
    <property type="evidence" value="ECO:0007669"/>
    <property type="project" value="TreeGrafter"/>
</dbReference>
<dbReference type="EMBL" id="CM032181">
    <property type="protein sequence ID" value="KAG7098752.1"/>
    <property type="molecule type" value="Genomic_DNA"/>
</dbReference>
<feature type="chain" id="PRO_5040276538" description="Alpha/beta hydrolase fold-3 domain-containing protein" evidence="2">
    <location>
        <begin position="33"/>
        <end position="793"/>
    </location>
</feature>
<sequence length="793" mass="89539">MIDHLLGRPNPSWKRTQVFLVLLFWIWRIVRGSDGPPHVLGLKRANRFLKRFSPWQIILTTLTTAYAMRNLDKILGLSSPEPLARLYSPAYYRATWIVTGLDAGFATAMSVRPKWLRDICSILFSAYYIIYANEGDEKLRRFRAVPTVEMLRATWEKTSNPYIRLFTSLSLPSLTVRRKILLPRPKSSHYQRPVTAYLFYALPAAQLFDATELVLDFPGGGFLCMTPEHHEERLRLWAVNTKKPVLSIDYGKAPEYPYPFAIDEAFDTYRILVESNGTVIGMSGERLAIVLTGDSAGATMACGVVLKTLEHNNSNPTRPLQLPLALLLNYAALDFNFASWMTQDNLRILRSEQSSGNLHGLAEQKDHLSHLSPLSMVDDSGSSGSTWNRRPKRQSSWRDTIRGFSGAVEDNDVVKEPSTFRRPRMRRSLSALRAFSPDCRESPDMGTTFHKREQDKPLHERVKYDPNAWNEAVSSEMKQQELSAAVLEADNQAAIAKKSQPREKKEPVGTRLTLTSRAGYFQDRIVTPSMMRAMALLYVGPYRNPDFATNYYISPLLAPSELLAKFPPLLLFCGEADPFNDDSILLAGRVREAKRARKVELDLALSGKSTRFGENLRMSTAEPTSVEDAARMREERDRLAHEDDWVQLTLFAGWSHGYLQMSALMWEAKAVIEDQADCIDDAFSRYPSRASGSTLSEAALVNGGSLKRNDSDDFGITFVPKRYQSQNGFNPDKETSVTESHGPAEKIIESEVPNTDDENVPKPTGSSRPQAGNKISEIELMRRRRLLDAHIFE</sequence>
<feature type="region of interest" description="Disordered" evidence="1">
    <location>
        <begin position="437"/>
        <end position="457"/>
    </location>
</feature>
<comment type="caution">
    <text evidence="4">The sequence shown here is derived from an EMBL/GenBank/DDBJ whole genome shotgun (WGS) entry which is preliminary data.</text>
</comment>
<accession>A0A9P7V1Z2</accession>
<dbReference type="GeneID" id="66069738"/>
<reference evidence="4" key="1">
    <citation type="journal article" date="2021" name="Genome Biol. Evol.">
        <title>The assembled and annotated genome of the fairy-ring fungus Marasmius oreades.</title>
        <authorList>
            <person name="Hiltunen M."/>
            <person name="Ament-Velasquez S.L."/>
            <person name="Johannesson H."/>
        </authorList>
    </citation>
    <scope>NUCLEOTIDE SEQUENCE</scope>
    <source>
        <strain evidence="4">03SP1</strain>
    </source>
</reference>
<dbReference type="Pfam" id="PF07859">
    <property type="entry name" value="Abhydrolase_3"/>
    <property type="match status" value="2"/>
</dbReference>
<dbReference type="Proteomes" id="UP001049176">
    <property type="component" value="Chromosome 1"/>
</dbReference>
<dbReference type="GO" id="GO:0004806">
    <property type="term" value="F:triacylglycerol lipase activity"/>
    <property type="evidence" value="ECO:0007669"/>
    <property type="project" value="TreeGrafter"/>
</dbReference>
<dbReference type="PANTHER" id="PTHR23025:SF3">
    <property type="entry name" value="HORMONE-SENSITIVE LIPASE"/>
    <property type="match status" value="1"/>
</dbReference>
<organism evidence="4 5">
    <name type="scientific">Marasmius oreades</name>
    <name type="common">fairy-ring Marasmius</name>
    <dbReference type="NCBI Taxonomy" id="181124"/>
    <lineage>
        <taxon>Eukaryota</taxon>
        <taxon>Fungi</taxon>
        <taxon>Dikarya</taxon>
        <taxon>Basidiomycota</taxon>
        <taxon>Agaricomycotina</taxon>
        <taxon>Agaricomycetes</taxon>
        <taxon>Agaricomycetidae</taxon>
        <taxon>Agaricales</taxon>
        <taxon>Marasmiineae</taxon>
        <taxon>Marasmiaceae</taxon>
        <taxon>Marasmius</taxon>
    </lineage>
</organism>
<dbReference type="OrthoDB" id="5570009at2759"/>
<feature type="region of interest" description="Disordered" evidence="1">
    <location>
        <begin position="372"/>
        <end position="400"/>
    </location>
</feature>
<evidence type="ECO:0000256" key="1">
    <source>
        <dbReference type="SAM" id="MobiDB-lite"/>
    </source>
</evidence>
<evidence type="ECO:0000256" key="2">
    <source>
        <dbReference type="SAM" id="SignalP"/>
    </source>
</evidence>
<protein>
    <recommendedName>
        <fullName evidence="3">Alpha/beta hydrolase fold-3 domain-containing protein</fullName>
    </recommendedName>
</protein>
<dbReference type="GO" id="GO:0004771">
    <property type="term" value="F:sterol ester esterase activity"/>
    <property type="evidence" value="ECO:0007669"/>
    <property type="project" value="TreeGrafter"/>
</dbReference>
<feature type="compositionally biased region" description="Basic and acidic residues" evidence="1">
    <location>
        <begin position="731"/>
        <end position="749"/>
    </location>
</feature>